<comment type="caution">
    <text evidence="2">The sequence shown here is derived from an EMBL/GenBank/DDBJ whole genome shotgun (WGS) entry which is preliminary data.</text>
</comment>
<dbReference type="SUPFAM" id="SSF56112">
    <property type="entry name" value="Protein kinase-like (PK-like)"/>
    <property type="match status" value="1"/>
</dbReference>
<keyword evidence="2" id="KW-0808">Transferase</keyword>
<dbReference type="Gene3D" id="1.10.510.10">
    <property type="entry name" value="Transferase(Phosphotransferase) domain 1"/>
    <property type="match status" value="1"/>
</dbReference>
<feature type="compositionally biased region" description="Polar residues" evidence="1">
    <location>
        <begin position="100"/>
        <end position="112"/>
    </location>
</feature>
<gene>
    <name evidence="2" type="ORF">CTI12_AA029320</name>
</gene>
<evidence type="ECO:0000313" key="3">
    <source>
        <dbReference type="Proteomes" id="UP000245207"/>
    </source>
</evidence>
<evidence type="ECO:0000313" key="2">
    <source>
        <dbReference type="EMBL" id="PWA97442.1"/>
    </source>
</evidence>
<name>A0A2U1QHI6_ARTAN</name>
<sequence length="118" mass="13196">MANWVGWGNGLKWVKLANQAGTMLSITDNRMGSYPSECIEKFVSLALWCCNDKPDKRPSMLDVVRELEHILEKMPGPDFSEPESRSFVESSSMSSFYSSLNVPESDLSSSGNPIVYPR</sequence>
<proteinExistence type="predicted"/>
<accession>A0A2U1QHI6</accession>
<dbReference type="OrthoDB" id="4062651at2759"/>
<keyword evidence="2" id="KW-0418">Kinase</keyword>
<reference evidence="2 3" key="1">
    <citation type="journal article" date="2018" name="Mol. Plant">
        <title>The genome of Artemisia annua provides insight into the evolution of Asteraceae family and artemisinin biosynthesis.</title>
        <authorList>
            <person name="Shen Q."/>
            <person name="Zhang L."/>
            <person name="Liao Z."/>
            <person name="Wang S."/>
            <person name="Yan T."/>
            <person name="Shi P."/>
            <person name="Liu M."/>
            <person name="Fu X."/>
            <person name="Pan Q."/>
            <person name="Wang Y."/>
            <person name="Lv Z."/>
            <person name="Lu X."/>
            <person name="Zhang F."/>
            <person name="Jiang W."/>
            <person name="Ma Y."/>
            <person name="Chen M."/>
            <person name="Hao X."/>
            <person name="Li L."/>
            <person name="Tang Y."/>
            <person name="Lv G."/>
            <person name="Zhou Y."/>
            <person name="Sun X."/>
            <person name="Brodelius P.E."/>
            <person name="Rose J.K.C."/>
            <person name="Tang K."/>
        </authorList>
    </citation>
    <scope>NUCLEOTIDE SEQUENCE [LARGE SCALE GENOMIC DNA]</scope>
    <source>
        <strain evidence="3">cv. Huhao1</strain>
        <tissue evidence="2">Leaf</tissue>
    </source>
</reference>
<dbReference type="AlphaFoldDB" id="A0A2U1QHI6"/>
<dbReference type="InterPro" id="IPR011009">
    <property type="entry name" value="Kinase-like_dom_sf"/>
</dbReference>
<dbReference type="STRING" id="35608.A0A2U1QHI6"/>
<feature type="region of interest" description="Disordered" evidence="1">
    <location>
        <begin position="98"/>
        <end position="118"/>
    </location>
</feature>
<protein>
    <submittedName>
        <fullName evidence="2">Protein kinase-like domain-containing protein</fullName>
    </submittedName>
</protein>
<organism evidence="2 3">
    <name type="scientific">Artemisia annua</name>
    <name type="common">Sweet wormwood</name>
    <dbReference type="NCBI Taxonomy" id="35608"/>
    <lineage>
        <taxon>Eukaryota</taxon>
        <taxon>Viridiplantae</taxon>
        <taxon>Streptophyta</taxon>
        <taxon>Embryophyta</taxon>
        <taxon>Tracheophyta</taxon>
        <taxon>Spermatophyta</taxon>
        <taxon>Magnoliopsida</taxon>
        <taxon>eudicotyledons</taxon>
        <taxon>Gunneridae</taxon>
        <taxon>Pentapetalae</taxon>
        <taxon>asterids</taxon>
        <taxon>campanulids</taxon>
        <taxon>Asterales</taxon>
        <taxon>Asteraceae</taxon>
        <taxon>Asteroideae</taxon>
        <taxon>Anthemideae</taxon>
        <taxon>Artemisiinae</taxon>
        <taxon>Artemisia</taxon>
    </lineage>
</organism>
<evidence type="ECO:0000256" key="1">
    <source>
        <dbReference type="SAM" id="MobiDB-lite"/>
    </source>
</evidence>
<dbReference type="EMBL" id="PKPP01000122">
    <property type="protein sequence ID" value="PWA97442.1"/>
    <property type="molecule type" value="Genomic_DNA"/>
</dbReference>
<dbReference type="GO" id="GO:0016301">
    <property type="term" value="F:kinase activity"/>
    <property type="evidence" value="ECO:0007669"/>
    <property type="project" value="UniProtKB-KW"/>
</dbReference>
<keyword evidence="3" id="KW-1185">Reference proteome</keyword>
<dbReference type="Proteomes" id="UP000245207">
    <property type="component" value="Unassembled WGS sequence"/>
</dbReference>